<gene>
    <name evidence="2" type="ORF">ERX55_05050</name>
</gene>
<keyword evidence="1" id="KW-0812">Transmembrane</keyword>
<keyword evidence="3" id="KW-1185">Reference proteome</keyword>
<proteinExistence type="predicted"/>
<dbReference type="RefSeq" id="WP_133451498.1">
    <property type="nucleotide sequence ID" value="NZ_SCWF01000004.1"/>
</dbReference>
<organism evidence="2 3">
    <name type="scientific">Macrococcus bovicus</name>
    <dbReference type="NCBI Taxonomy" id="69968"/>
    <lineage>
        <taxon>Bacteria</taxon>
        <taxon>Bacillati</taxon>
        <taxon>Bacillota</taxon>
        <taxon>Bacilli</taxon>
        <taxon>Bacillales</taxon>
        <taxon>Staphylococcaceae</taxon>
        <taxon>Macrococcus</taxon>
    </lineage>
</organism>
<dbReference type="EMBL" id="SCWF01000004">
    <property type="protein sequence ID" value="TDM14311.1"/>
    <property type="molecule type" value="Genomic_DNA"/>
</dbReference>
<protein>
    <submittedName>
        <fullName evidence="2">Uncharacterized protein</fullName>
    </submittedName>
</protein>
<evidence type="ECO:0000313" key="2">
    <source>
        <dbReference type="EMBL" id="TDM14311.1"/>
    </source>
</evidence>
<reference evidence="2 3" key="1">
    <citation type="submission" date="2019-01" db="EMBL/GenBank/DDBJ databases">
        <title>Draft genome sequences of the type strains of six Macrococcus species.</title>
        <authorList>
            <person name="Mazhar S."/>
            <person name="Altermann E."/>
            <person name="Hill C."/>
            <person name="Mcauliffe O."/>
        </authorList>
    </citation>
    <scope>NUCLEOTIDE SEQUENCE [LARGE SCALE GENOMIC DNA]</scope>
    <source>
        <strain evidence="2 3">ATCC 51825</strain>
    </source>
</reference>
<feature type="transmembrane region" description="Helical" evidence="1">
    <location>
        <begin position="7"/>
        <end position="25"/>
    </location>
</feature>
<feature type="transmembrane region" description="Helical" evidence="1">
    <location>
        <begin position="45"/>
        <end position="66"/>
    </location>
</feature>
<keyword evidence="1" id="KW-0472">Membrane</keyword>
<comment type="caution">
    <text evidence="2">The sequence shown here is derived from an EMBL/GenBank/DDBJ whole genome shotgun (WGS) entry which is preliminary data.</text>
</comment>
<feature type="transmembrane region" description="Helical" evidence="1">
    <location>
        <begin position="78"/>
        <end position="97"/>
    </location>
</feature>
<dbReference type="AlphaFoldDB" id="A0A4R6BZU4"/>
<sequence>MKTTTIGIVTALILYDILLIYDTLFGTHTAPLLLNIDFLTHRPHVHILLEFALHTFISLVVAWTAGSLYERGRPLRPFMIGLFLFFIILFPLMVIVAESPVYIISPKEFSGWMIGHTFYLITLYLLIRKML</sequence>
<accession>A0A4R6BZU4</accession>
<dbReference type="OrthoDB" id="9963020at2"/>
<evidence type="ECO:0000313" key="3">
    <source>
        <dbReference type="Proteomes" id="UP000294843"/>
    </source>
</evidence>
<keyword evidence="1" id="KW-1133">Transmembrane helix</keyword>
<dbReference type="Proteomes" id="UP000294843">
    <property type="component" value="Unassembled WGS sequence"/>
</dbReference>
<evidence type="ECO:0000256" key="1">
    <source>
        <dbReference type="SAM" id="Phobius"/>
    </source>
</evidence>
<name>A0A4R6BZU4_9STAP</name>
<feature type="transmembrane region" description="Helical" evidence="1">
    <location>
        <begin position="109"/>
        <end position="127"/>
    </location>
</feature>